<dbReference type="Pfam" id="PF21293">
    <property type="entry name" value="RNAseD_HRDC_C"/>
    <property type="match status" value="1"/>
</dbReference>
<evidence type="ECO:0000313" key="7">
    <source>
        <dbReference type="EMBL" id="ANF58613.1"/>
    </source>
</evidence>
<dbReference type="CDD" id="cd06142">
    <property type="entry name" value="RNaseD_exo"/>
    <property type="match status" value="1"/>
</dbReference>
<accession>A0A172YHD0</accession>
<sequence>MNTSQGYWVATTEALDEACAALSNCEAVGLDTEFMRETTFHAIPALIQLSDGDRVWLIDPCAVEASDALRALLGAQGPLKLIHACSEDLEVLAAWAGCLPEPLIDTQVAEGFCGADAAISYQRLVERRLGIEIPKDVTRSDWLARPLSEQQRRYAMLDVLYLPELWRAQHATLEHLERLEWVESDCQAMIDTAKAGKALDAYHLRNRNAWRLSPRSLAAYAALCAWREEAVRARDVPRGWLANDGLLFAVAERMPKNRFELAEVPEIKPALIKRESDTLLGLVKVAQTIDASQLPRTLPSPVSNDYRKRLKVLKRVVEIEAERLGLAAELLARRRDLDAWVQADLQGRLDDCSLEGWRGALLDGALRDALKAARSPVGDEESRLEGGTRG</sequence>
<evidence type="ECO:0000256" key="1">
    <source>
        <dbReference type="ARBA" id="ARBA00022490"/>
    </source>
</evidence>
<dbReference type="Gene3D" id="1.10.150.80">
    <property type="entry name" value="HRDC domain"/>
    <property type="match status" value="2"/>
</dbReference>
<keyword evidence="5" id="KW-0269">Exonuclease</keyword>
<dbReference type="InterPro" id="IPR012337">
    <property type="entry name" value="RNaseH-like_sf"/>
</dbReference>
<evidence type="ECO:0000256" key="5">
    <source>
        <dbReference type="ARBA" id="ARBA00022839"/>
    </source>
</evidence>
<keyword evidence="3" id="KW-0540">Nuclease</keyword>
<feature type="domain" description="HRDC" evidence="6">
    <location>
        <begin position="213"/>
        <end position="293"/>
    </location>
</feature>
<keyword evidence="1" id="KW-0963">Cytoplasm</keyword>
<dbReference type="Gene3D" id="3.30.420.10">
    <property type="entry name" value="Ribonuclease H-like superfamily/Ribonuclease H"/>
    <property type="match status" value="1"/>
</dbReference>
<protein>
    <recommendedName>
        <fullName evidence="6">HRDC domain-containing protein</fullName>
    </recommendedName>
</protein>
<dbReference type="Pfam" id="PF01612">
    <property type="entry name" value="DNA_pol_A_exo1"/>
    <property type="match status" value="1"/>
</dbReference>
<dbReference type="InterPro" id="IPR044876">
    <property type="entry name" value="HRDC_dom_sf"/>
</dbReference>
<dbReference type="GO" id="GO:0003676">
    <property type="term" value="F:nucleic acid binding"/>
    <property type="evidence" value="ECO:0007669"/>
    <property type="project" value="InterPro"/>
</dbReference>
<dbReference type="RefSeq" id="WP_064123475.1">
    <property type="nucleotide sequence ID" value="NZ_CP015243.1"/>
</dbReference>
<dbReference type="SUPFAM" id="SSF47819">
    <property type="entry name" value="HRDC-like"/>
    <property type="match status" value="2"/>
</dbReference>
<evidence type="ECO:0000259" key="6">
    <source>
        <dbReference type="PROSITE" id="PS50967"/>
    </source>
</evidence>
<gene>
    <name evidence="7" type="ORF">A5892_14970</name>
</gene>
<reference evidence="7 8" key="1">
    <citation type="submission" date="2016-04" db="EMBL/GenBank/DDBJ databases">
        <title>Complete Genome Sequence of Halotalea alkalilenta IHB B 13600.</title>
        <authorList>
            <person name="Swarnkar M.K."/>
            <person name="Sharma A."/>
            <person name="Kaushal K."/>
            <person name="Soni R."/>
            <person name="Rana S."/>
            <person name="Singh A.K."/>
            <person name="Gulati A."/>
        </authorList>
    </citation>
    <scope>NUCLEOTIDE SEQUENCE [LARGE SCALE GENOMIC DNA]</scope>
    <source>
        <strain evidence="7 8">IHB B 13600</strain>
    </source>
</reference>
<dbReference type="EMBL" id="CP015243">
    <property type="protein sequence ID" value="ANF58613.1"/>
    <property type="molecule type" value="Genomic_DNA"/>
</dbReference>
<keyword evidence="2" id="KW-0819">tRNA processing</keyword>
<dbReference type="GO" id="GO:0008408">
    <property type="term" value="F:3'-5' exonuclease activity"/>
    <property type="evidence" value="ECO:0007669"/>
    <property type="project" value="InterPro"/>
</dbReference>
<dbReference type="InterPro" id="IPR006292">
    <property type="entry name" value="RNase_D"/>
</dbReference>
<keyword evidence="8" id="KW-1185">Reference proteome</keyword>
<dbReference type="GO" id="GO:0033890">
    <property type="term" value="F:ribonuclease D activity"/>
    <property type="evidence" value="ECO:0007669"/>
    <property type="project" value="InterPro"/>
</dbReference>
<dbReference type="STRING" id="376489.A5892_14970"/>
<dbReference type="InterPro" id="IPR048579">
    <property type="entry name" value="RNAseD_HRDC_C"/>
</dbReference>
<dbReference type="SUPFAM" id="SSF53098">
    <property type="entry name" value="Ribonuclease H-like"/>
    <property type="match status" value="1"/>
</dbReference>
<dbReference type="GO" id="GO:0008033">
    <property type="term" value="P:tRNA processing"/>
    <property type="evidence" value="ECO:0007669"/>
    <property type="project" value="UniProtKB-KW"/>
</dbReference>
<dbReference type="InterPro" id="IPR010997">
    <property type="entry name" value="HRDC-like_sf"/>
</dbReference>
<dbReference type="PANTHER" id="PTHR47649">
    <property type="entry name" value="RIBONUCLEASE D"/>
    <property type="match status" value="1"/>
</dbReference>
<name>A0A172YHD0_9GAMM</name>
<proteinExistence type="predicted"/>
<dbReference type="InterPro" id="IPR002121">
    <property type="entry name" value="HRDC_dom"/>
</dbReference>
<dbReference type="NCBIfam" id="TIGR01388">
    <property type="entry name" value="rnd"/>
    <property type="match status" value="1"/>
</dbReference>
<dbReference type="PROSITE" id="PS50967">
    <property type="entry name" value="HRDC"/>
    <property type="match status" value="1"/>
</dbReference>
<dbReference type="Pfam" id="PF00570">
    <property type="entry name" value="HRDC"/>
    <property type="match status" value="1"/>
</dbReference>
<dbReference type="Proteomes" id="UP000077875">
    <property type="component" value="Chromosome"/>
</dbReference>
<evidence type="ECO:0000313" key="8">
    <source>
        <dbReference type="Proteomes" id="UP000077875"/>
    </source>
</evidence>
<dbReference type="SMART" id="SM00474">
    <property type="entry name" value="35EXOc"/>
    <property type="match status" value="1"/>
</dbReference>
<evidence type="ECO:0000256" key="4">
    <source>
        <dbReference type="ARBA" id="ARBA00022801"/>
    </source>
</evidence>
<dbReference type="InterPro" id="IPR002562">
    <property type="entry name" value="3'-5'_exonuclease_dom"/>
</dbReference>
<organism evidence="7 8">
    <name type="scientific">Halotalea alkalilenta</name>
    <dbReference type="NCBI Taxonomy" id="376489"/>
    <lineage>
        <taxon>Bacteria</taxon>
        <taxon>Pseudomonadati</taxon>
        <taxon>Pseudomonadota</taxon>
        <taxon>Gammaproteobacteria</taxon>
        <taxon>Oceanospirillales</taxon>
        <taxon>Halomonadaceae</taxon>
        <taxon>Halotalea</taxon>
    </lineage>
</organism>
<evidence type="ECO:0000256" key="3">
    <source>
        <dbReference type="ARBA" id="ARBA00022722"/>
    </source>
</evidence>
<dbReference type="GO" id="GO:0000166">
    <property type="term" value="F:nucleotide binding"/>
    <property type="evidence" value="ECO:0007669"/>
    <property type="project" value="InterPro"/>
</dbReference>
<dbReference type="InterPro" id="IPR036397">
    <property type="entry name" value="RNaseH_sf"/>
</dbReference>
<dbReference type="KEGG" id="haa:A5892_14970"/>
<dbReference type="AlphaFoldDB" id="A0A172YHD0"/>
<keyword evidence="4" id="KW-0378">Hydrolase</keyword>
<evidence type="ECO:0000256" key="2">
    <source>
        <dbReference type="ARBA" id="ARBA00022694"/>
    </source>
</evidence>
<dbReference type="PANTHER" id="PTHR47649:SF1">
    <property type="entry name" value="RIBONUCLEASE D"/>
    <property type="match status" value="1"/>
</dbReference>
<dbReference type="InterPro" id="IPR051086">
    <property type="entry name" value="RNase_D-like"/>
</dbReference>